<keyword evidence="6" id="KW-0067">ATP-binding</keyword>
<evidence type="ECO:0000256" key="6">
    <source>
        <dbReference type="ARBA" id="ARBA00022840"/>
    </source>
</evidence>
<dbReference type="PROSITE" id="PS00154">
    <property type="entry name" value="ATPASE_E1_E2"/>
    <property type="match status" value="1"/>
</dbReference>
<dbReference type="GO" id="GO:0140358">
    <property type="term" value="F:P-type transmembrane transporter activity"/>
    <property type="evidence" value="ECO:0007669"/>
    <property type="project" value="InterPro"/>
</dbReference>
<dbReference type="FunFam" id="1.20.1110.10:FF:000023">
    <property type="entry name" value="Cation-transporting ATPase"/>
    <property type="match status" value="1"/>
</dbReference>
<protein>
    <submittedName>
        <fullName evidence="13">Putative cation-transporting atpase</fullName>
    </submittedName>
</protein>
<dbReference type="Gene3D" id="3.40.50.1000">
    <property type="entry name" value="HAD superfamily/HAD-like"/>
    <property type="match status" value="2"/>
</dbReference>
<dbReference type="FunFam" id="3.40.50.1000:FF:000045">
    <property type="entry name" value="Cation-transporting ATPase"/>
    <property type="match status" value="1"/>
</dbReference>
<keyword evidence="7" id="KW-0460">Magnesium</keyword>
<dbReference type="GO" id="GO:0061909">
    <property type="term" value="P:autophagosome-lysosome fusion"/>
    <property type="evidence" value="ECO:0007669"/>
    <property type="project" value="TreeGrafter"/>
</dbReference>
<reference evidence="13" key="1">
    <citation type="journal article" date="2015" name="PLoS Negl. Trop. Dis.">
        <title>Deep Sequencing Analysis of the Ixodes ricinus Haemocytome.</title>
        <authorList>
            <person name="Kotsyfakis M."/>
            <person name="Kopacek P."/>
            <person name="Franta Z."/>
            <person name="Pedra J.H."/>
            <person name="Ribeiro J.M."/>
        </authorList>
    </citation>
    <scope>NUCLEOTIDE SEQUENCE</scope>
</reference>
<evidence type="ECO:0000256" key="1">
    <source>
        <dbReference type="ARBA" id="ARBA00004141"/>
    </source>
</evidence>
<dbReference type="SUPFAM" id="SSF56784">
    <property type="entry name" value="HAD-like"/>
    <property type="match status" value="1"/>
</dbReference>
<dbReference type="Pfam" id="PF13246">
    <property type="entry name" value="Cation_ATPase"/>
    <property type="match status" value="1"/>
</dbReference>
<dbReference type="GO" id="GO:0031902">
    <property type="term" value="C:late endosome membrane"/>
    <property type="evidence" value="ECO:0007669"/>
    <property type="project" value="TreeGrafter"/>
</dbReference>
<dbReference type="SFLD" id="SFLDS00003">
    <property type="entry name" value="Haloacid_Dehalogenase"/>
    <property type="match status" value="1"/>
</dbReference>
<evidence type="ECO:0000256" key="5">
    <source>
        <dbReference type="ARBA" id="ARBA00022741"/>
    </source>
</evidence>
<keyword evidence="9 12" id="KW-1133">Transmembrane helix</keyword>
<dbReference type="FunFam" id="3.40.1110.10:FF:000018">
    <property type="entry name" value="Cation-transporting ATPase"/>
    <property type="match status" value="1"/>
</dbReference>
<evidence type="ECO:0000256" key="8">
    <source>
        <dbReference type="ARBA" id="ARBA00022967"/>
    </source>
</evidence>
<evidence type="ECO:0000256" key="3">
    <source>
        <dbReference type="ARBA" id="ARBA00022692"/>
    </source>
</evidence>
<name>A0A090X9V6_IXORI</name>
<keyword evidence="5" id="KW-0547">Nucleotide-binding</keyword>
<dbReference type="GO" id="GO:0016887">
    <property type="term" value="F:ATP hydrolysis activity"/>
    <property type="evidence" value="ECO:0007669"/>
    <property type="project" value="InterPro"/>
</dbReference>
<dbReference type="InterPro" id="IPR044492">
    <property type="entry name" value="P_typ_ATPase_HD_dom"/>
</dbReference>
<evidence type="ECO:0000313" key="13">
    <source>
        <dbReference type="EMBL" id="JAC92799.1"/>
    </source>
</evidence>
<feature type="transmembrane region" description="Helical" evidence="12">
    <location>
        <begin position="44"/>
        <end position="68"/>
    </location>
</feature>
<dbReference type="AlphaFoldDB" id="A0A090X9V6"/>
<organism evidence="13">
    <name type="scientific">Ixodes ricinus</name>
    <name type="common">Common tick</name>
    <name type="synonym">Acarus ricinus</name>
    <dbReference type="NCBI Taxonomy" id="34613"/>
    <lineage>
        <taxon>Eukaryota</taxon>
        <taxon>Metazoa</taxon>
        <taxon>Ecdysozoa</taxon>
        <taxon>Arthropoda</taxon>
        <taxon>Chelicerata</taxon>
        <taxon>Arachnida</taxon>
        <taxon>Acari</taxon>
        <taxon>Parasitiformes</taxon>
        <taxon>Ixodida</taxon>
        <taxon>Ixodoidea</taxon>
        <taxon>Ixodidae</taxon>
        <taxon>Ixodinae</taxon>
        <taxon>Ixodes</taxon>
    </lineage>
</organism>
<dbReference type="SFLD" id="SFLDG00002">
    <property type="entry name" value="C1.7:_P-type_atpase_like"/>
    <property type="match status" value="1"/>
</dbReference>
<dbReference type="NCBIfam" id="TIGR01494">
    <property type="entry name" value="ATPase_P-type"/>
    <property type="match status" value="1"/>
</dbReference>
<evidence type="ECO:0000256" key="9">
    <source>
        <dbReference type="ARBA" id="ARBA00022989"/>
    </source>
</evidence>
<dbReference type="InterPro" id="IPR001757">
    <property type="entry name" value="P_typ_ATPase"/>
</dbReference>
<dbReference type="InterPro" id="IPR006544">
    <property type="entry name" value="P-type_TPase_V"/>
</dbReference>
<dbReference type="Gene3D" id="3.40.1110.10">
    <property type="entry name" value="Calcium-transporting ATPase, cytoplasmic domain N"/>
    <property type="match status" value="1"/>
</dbReference>
<dbReference type="SFLD" id="SFLDF00027">
    <property type="entry name" value="p-type_atpase"/>
    <property type="match status" value="1"/>
</dbReference>
<sequence>MCFKFYKDAIMFVLLLFAMASVGMVFTLYLYIKRHVSLRETIIRALDIVTIAVPPALPAAMTVATVYAQNRLKRANIFCISPHRINVGGKLKLVCFDKTGTLTEEGLDLWGILPVHNRFFMAPVGDPTQLPARSPLLVSMATCHTLTTVDGKLVGDPVDLSMFRATKWDIEEPGAASNRYDVLTPTVVKPPPARKARLAFLHQTPLVFIPPQLLTESTGRGPAAQATDVTTKPGDSEDVEIEEVPYEVGIVRQFPFTSTLQRMSVVCRTLGRRYMDLYAKGAPEMIHSLCDPATVPENYFDVLRGYTLQGFRVMALAYRPLEKKLTWHHVQRVGRDQVECNLTFLGFLIMQNMLKLESTPVIHTLHNACIRCLMVTGDNLWTAISVARDCDMIASTVRVVVVKASINPGSSMATLEFEEACRADEISSNRSFRADKYIEMEENSNFQFAVDGRSFAIIRHHFPDIFEKLLVRGTVFARMLPDQKMQLVQHLQQLGYVVGMCGDGANDCGALKAADVGISLSEAESSVAAPFTSKVPNIQCVAHCNQGRTLCLGHFILHVQVHLIVQSHPVSLRDAALLRADQLLRWHVSLCRLVCHHNACSDNELRRALHRAGGWSSPEQPRQPVQHHIAASSADHCHRWPSGNCSSTYSHSPGTPVPNHDPEEDVYKLLGHGNPVLRLLLPVPHHGGGFLHRTTIPEAPVEQLLVPGKLGCAVLLYHIPAVPGIPICERSSLIWCAGDQRRKLHFRMTILMVCGLSWIFSHVVEELCYKRVPCSSGRTGPWYPSQLPKTGTRLLNSRSSKTRAGSPPTTTTAQAL</sequence>
<dbReference type="GO" id="GO:0019829">
    <property type="term" value="F:ATPase-coupled monoatomic cation transmembrane transporter activity"/>
    <property type="evidence" value="ECO:0007669"/>
    <property type="project" value="TreeGrafter"/>
</dbReference>
<evidence type="ECO:0000256" key="7">
    <source>
        <dbReference type="ARBA" id="ARBA00022842"/>
    </source>
</evidence>
<dbReference type="InterPro" id="IPR023299">
    <property type="entry name" value="ATPase_P-typ_cyto_dom_N"/>
</dbReference>
<keyword evidence="4" id="KW-0479">Metal-binding</keyword>
<dbReference type="EMBL" id="GBIH01001911">
    <property type="protein sequence ID" value="JAC92799.1"/>
    <property type="molecule type" value="mRNA"/>
</dbReference>
<keyword evidence="10 12" id="KW-0472">Membrane</keyword>
<evidence type="ECO:0000256" key="2">
    <source>
        <dbReference type="ARBA" id="ARBA00006000"/>
    </source>
</evidence>
<evidence type="ECO:0000256" key="12">
    <source>
        <dbReference type="SAM" id="Phobius"/>
    </source>
</evidence>
<dbReference type="InterPro" id="IPR018303">
    <property type="entry name" value="ATPase_P-typ_P_site"/>
</dbReference>
<dbReference type="Gene3D" id="1.20.1110.10">
    <property type="entry name" value="Calcium-transporting ATPase, transmembrane domain"/>
    <property type="match status" value="1"/>
</dbReference>
<dbReference type="InterPro" id="IPR023298">
    <property type="entry name" value="ATPase_P-typ_TM_dom_sf"/>
</dbReference>
<evidence type="ECO:0000256" key="11">
    <source>
        <dbReference type="SAM" id="MobiDB-lite"/>
    </source>
</evidence>
<dbReference type="GO" id="GO:0005524">
    <property type="term" value="F:ATP binding"/>
    <property type="evidence" value="ECO:0007669"/>
    <property type="project" value="UniProtKB-KW"/>
</dbReference>
<dbReference type="GO" id="GO:0015203">
    <property type="term" value="F:polyamine transmembrane transporter activity"/>
    <property type="evidence" value="ECO:0007669"/>
    <property type="project" value="TreeGrafter"/>
</dbReference>
<dbReference type="PANTHER" id="PTHR45630">
    <property type="entry name" value="CATION-TRANSPORTING ATPASE-RELATED"/>
    <property type="match status" value="1"/>
</dbReference>
<dbReference type="GO" id="GO:0006874">
    <property type="term" value="P:intracellular calcium ion homeostasis"/>
    <property type="evidence" value="ECO:0007669"/>
    <property type="project" value="TreeGrafter"/>
</dbReference>
<dbReference type="PANTHER" id="PTHR45630:SF2">
    <property type="entry name" value="POLYAMINE-TRANSPORTING ATPASE 13A2"/>
    <property type="match status" value="1"/>
</dbReference>
<feature type="compositionally biased region" description="Polar residues" evidence="11">
    <location>
        <begin position="787"/>
        <end position="816"/>
    </location>
</feature>
<dbReference type="SUPFAM" id="SSF81665">
    <property type="entry name" value="Calcium ATPase, transmembrane domain M"/>
    <property type="match status" value="1"/>
</dbReference>
<evidence type="ECO:0000256" key="10">
    <source>
        <dbReference type="ARBA" id="ARBA00023136"/>
    </source>
</evidence>
<dbReference type="InterPro" id="IPR023214">
    <property type="entry name" value="HAD_sf"/>
</dbReference>
<dbReference type="PROSITE" id="PS01229">
    <property type="entry name" value="COF_2"/>
    <property type="match status" value="1"/>
</dbReference>
<dbReference type="SUPFAM" id="SSF81660">
    <property type="entry name" value="Metal cation-transporting ATPase, ATP-binding domain N"/>
    <property type="match status" value="1"/>
</dbReference>
<dbReference type="GO" id="GO:0010821">
    <property type="term" value="P:regulation of mitochondrion organization"/>
    <property type="evidence" value="ECO:0007669"/>
    <property type="project" value="TreeGrafter"/>
</dbReference>
<dbReference type="GO" id="GO:0046872">
    <property type="term" value="F:metal ion binding"/>
    <property type="evidence" value="ECO:0007669"/>
    <property type="project" value="UniProtKB-KW"/>
</dbReference>
<comment type="subcellular location">
    <subcellularLocation>
        <location evidence="1">Membrane</location>
        <topology evidence="1">Multi-pass membrane protein</topology>
    </subcellularLocation>
</comment>
<dbReference type="GO" id="GO:0016243">
    <property type="term" value="P:regulation of autophagosome size"/>
    <property type="evidence" value="ECO:0007669"/>
    <property type="project" value="TreeGrafter"/>
</dbReference>
<feature type="transmembrane region" description="Helical" evidence="12">
    <location>
        <begin position="12"/>
        <end position="32"/>
    </location>
</feature>
<dbReference type="PRINTS" id="PR00119">
    <property type="entry name" value="CATATPASE"/>
</dbReference>
<evidence type="ECO:0000256" key="4">
    <source>
        <dbReference type="ARBA" id="ARBA00022723"/>
    </source>
</evidence>
<accession>A0A090X9V6</accession>
<comment type="similarity">
    <text evidence="2">Belongs to the cation transport ATPase (P-type) (TC 3.A.3) family. Type V subfamily.</text>
</comment>
<dbReference type="InterPro" id="IPR036412">
    <property type="entry name" value="HAD-like_sf"/>
</dbReference>
<keyword evidence="8" id="KW-1278">Translocase</keyword>
<feature type="region of interest" description="Disordered" evidence="11">
    <location>
        <begin position="785"/>
        <end position="816"/>
    </location>
</feature>
<keyword evidence="3 12" id="KW-0812">Transmembrane</keyword>
<proteinExistence type="evidence at transcript level"/>